<organism evidence="1 2">
    <name type="scientific">Mycobacterium ulcerans str. Harvey</name>
    <dbReference type="NCBI Taxonomy" id="1299332"/>
    <lineage>
        <taxon>Bacteria</taxon>
        <taxon>Bacillati</taxon>
        <taxon>Actinomycetota</taxon>
        <taxon>Actinomycetes</taxon>
        <taxon>Mycobacteriales</taxon>
        <taxon>Mycobacteriaceae</taxon>
        <taxon>Mycobacterium</taxon>
        <taxon>Mycobacterium ulcerans group</taxon>
    </lineage>
</organism>
<dbReference type="Proteomes" id="UP000020681">
    <property type="component" value="Unassembled WGS sequence"/>
</dbReference>
<dbReference type="EMBL" id="JAOL01000103">
    <property type="protein sequence ID" value="EUA90551.1"/>
    <property type="molecule type" value="Genomic_DNA"/>
</dbReference>
<dbReference type="InterPro" id="IPR029039">
    <property type="entry name" value="Flavoprotein-like_sf"/>
</dbReference>
<protein>
    <submittedName>
        <fullName evidence="1">NrdI Flavodoxin like family protein</fullName>
    </submittedName>
</protein>
<dbReference type="SUPFAM" id="SSF52218">
    <property type="entry name" value="Flavoproteins"/>
    <property type="match status" value="1"/>
</dbReference>
<gene>
    <name evidence="1" type="ORF">I551_2958</name>
</gene>
<evidence type="ECO:0000313" key="2">
    <source>
        <dbReference type="Proteomes" id="UP000020681"/>
    </source>
</evidence>
<dbReference type="Gene3D" id="3.40.50.360">
    <property type="match status" value="1"/>
</dbReference>
<dbReference type="InterPro" id="IPR004465">
    <property type="entry name" value="RNR_NrdI"/>
</dbReference>
<comment type="caution">
    <text evidence="1">The sequence shown here is derived from an EMBL/GenBank/DDBJ whole genome shotgun (WGS) entry which is preliminary data.</text>
</comment>
<proteinExistence type="predicted"/>
<dbReference type="PANTHER" id="PTHR37297:SF1">
    <property type="entry name" value="PROTEIN NRDI"/>
    <property type="match status" value="1"/>
</dbReference>
<reference evidence="1 2" key="1">
    <citation type="submission" date="2014-01" db="EMBL/GenBank/DDBJ databases">
        <authorList>
            <person name="Dobos K."/>
            <person name="Lenaerts A."/>
            <person name="Ordway D."/>
            <person name="DeGroote M.A."/>
            <person name="Parker T."/>
            <person name="Sizemore C."/>
            <person name="Tallon L.J."/>
            <person name="Sadzewicz L.K."/>
            <person name="Sengamalay N."/>
            <person name="Fraser C.M."/>
            <person name="Hine E."/>
            <person name="Shefchek K.A."/>
            <person name="Das S.P."/>
            <person name="Tettelin H."/>
        </authorList>
    </citation>
    <scope>NUCLEOTIDE SEQUENCE [LARGE SCALE GENOMIC DNA]</scope>
    <source>
        <strain evidence="1 2">Harvey</strain>
    </source>
</reference>
<name>A0ABN0R0N1_MYCUL</name>
<sequence>MEPCNLVYFSSVSENTHRFVQKLGLPATRIPLHGRIEVDEPYVLILPTYGAAGLTRTSIWAPTPAAMSPNRSSPF</sequence>
<evidence type="ECO:0000313" key="1">
    <source>
        <dbReference type="EMBL" id="EUA90551.1"/>
    </source>
</evidence>
<dbReference type="PANTHER" id="PTHR37297">
    <property type="entry name" value="PROTEIN NRDI"/>
    <property type="match status" value="1"/>
</dbReference>
<keyword evidence="2" id="KW-1185">Reference proteome</keyword>
<dbReference type="Pfam" id="PF07972">
    <property type="entry name" value="Flavodoxin_NdrI"/>
    <property type="match status" value="1"/>
</dbReference>
<accession>A0ABN0R0N1</accession>